<organism evidence="1 2">
    <name type="scientific">Saguinus oedipus</name>
    <name type="common">Cotton-top tamarin</name>
    <name type="synonym">Oedipomidas oedipus</name>
    <dbReference type="NCBI Taxonomy" id="9490"/>
    <lineage>
        <taxon>Eukaryota</taxon>
        <taxon>Metazoa</taxon>
        <taxon>Chordata</taxon>
        <taxon>Craniata</taxon>
        <taxon>Vertebrata</taxon>
        <taxon>Euteleostomi</taxon>
        <taxon>Mammalia</taxon>
        <taxon>Eutheria</taxon>
        <taxon>Euarchontoglires</taxon>
        <taxon>Primates</taxon>
        <taxon>Haplorrhini</taxon>
        <taxon>Platyrrhini</taxon>
        <taxon>Cebidae</taxon>
        <taxon>Callitrichinae</taxon>
        <taxon>Saguinus</taxon>
    </lineage>
</organism>
<proteinExistence type="predicted"/>
<gene>
    <name evidence="1" type="ORF">P7K49_032501</name>
</gene>
<protein>
    <submittedName>
        <fullName evidence="1">Uncharacterized protein</fullName>
    </submittedName>
</protein>
<sequence length="117" mass="12169">MSSSQELLVEVPAHLGKRRRPWQPASTPALTVEAHVFLGCILKAGLFTMALTSLDSSEPACQHRPVQDWPQGHAGAGSNQTLAAAHVGKSTARQGVSTLSLATVTMGTSLGLLSPEG</sequence>
<name>A0ABQ9TZ82_SAGOE</name>
<comment type="caution">
    <text evidence="1">The sequence shown here is derived from an EMBL/GenBank/DDBJ whole genome shotgun (WGS) entry which is preliminary data.</text>
</comment>
<dbReference type="Proteomes" id="UP001266305">
    <property type="component" value="Unassembled WGS sequence"/>
</dbReference>
<keyword evidence="2" id="KW-1185">Reference proteome</keyword>
<accession>A0ABQ9TZ82</accession>
<reference evidence="1 2" key="1">
    <citation type="submission" date="2023-05" db="EMBL/GenBank/DDBJ databases">
        <title>B98-5 Cell Line De Novo Hybrid Assembly: An Optical Mapping Approach.</title>
        <authorList>
            <person name="Kananen K."/>
            <person name="Auerbach J.A."/>
            <person name="Kautto E."/>
            <person name="Blachly J.S."/>
        </authorList>
    </citation>
    <scope>NUCLEOTIDE SEQUENCE [LARGE SCALE GENOMIC DNA]</scope>
    <source>
        <strain evidence="1">B95-8</strain>
        <tissue evidence="1">Cell line</tissue>
    </source>
</reference>
<evidence type="ECO:0000313" key="2">
    <source>
        <dbReference type="Proteomes" id="UP001266305"/>
    </source>
</evidence>
<dbReference type="EMBL" id="JASSZA010000018">
    <property type="protein sequence ID" value="KAK2089835.1"/>
    <property type="molecule type" value="Genomic_DNA"/>
</dbReference>
<evidence type="ECO:0000313" key="1">
    <source>
        <dbReference type="EMBL" id="KAK2089835.1"/>
    </source>
</evidence>